<feature type="transmembrane region" description="Helical" evidence="2">
    <location>
        <begin position="33"/>
        <end position="52"/>
    </location>
</feature>
<evidence type="ECO:0000256" key="1">
    <source>
        <dbReference type="SAM" id="MobiDB-lite"/>
    </source>
</evidence>
<evidence type="ECO:0000256" key="2">
    <source>
        <dbReference type="SAM" id="Phobius"/>
    </source>
</evidence>
<protein>
    <submittedName>
        <fullName evidence="3">Acyltransferase</fullName>
    </submittedName>
</protein>
<dbReference type="PANTHER" id="PTHR23028:SF53">
    <property type="entry name" value="ACYL_TRANSF_3 DOMAIN-CONTAINING PROTEIN"/>
    <property type="match status" value="1"/>
</dbReference>
<dbReference type="Proteomes" id="UP000500826">
    <property type="component" value="Chromosome"/>
</dbReference>
<keyword evidence="2" id="KW-1133">Transmembrane helix</keyword>
<feature type="region of interest" description="Disordered" evidence="1">
    <location>
        <begin position="329"/>
        <end position="355"/>
    </location>
</feature>
<evidence type="ECO:0000313" key="3">
    <source>
        <dbReference type="EMBL" id="QJW84082.1"/>
    </source>
</evidence>
<evidence type="ECO:0000313" key="4">
    <source>
        <dbReference type="Proteomes" id="UP000500826"/>
    </source>
</evidence>
<dbReference type="InterPro" id="IPR050879">
    <property type="entry name" value="Acyltransferase_3"/>
</dbReference>
<proteinExistence type="predicted"/>
<keyword evidence="2" id="KW-0472">Membrane</keyword>
<keyword evidence="3" id="KW-0808">Transferase</keyword>
<organism evidence="3 4">
    <name type="scientific">Ramlibacter terrae</name>
    <dbReference type="NCBI Taxonomy" id="2732511"/>
    <lineage>
        <taxon>Bacteria</taxon>
        <taxon>Pseudomonadati</taxon>
        <taxon>Pseudomonadota</taxon>
        <taxon>Betaproteobacteria</taxon>
        <taxon>Burkholderiales</taxon>
        <taxon>Comamonadaceae</taxon>
        <taxon>Ramlibacter</taxon>
    </lineage>
</organism>
<dbReference type="PANTHER" id="PTHR23028">
    <property type="entry name" value="ACETYLTRANSFERASE"/>
    <property type="match status" value="1"/>
</dbReference>
<reference evidence="3 4" key="1">
    <citation type="submission" date="2020-05" db="EMBL/GenBank/DDBJ databases">
        <title>Ramlibacter rhizophilus sp. nov., isolated from rhizosphere soil of national flower Mugunghwa from South Korea.</title>
        <authorList>
            <person name="Zheng-Fei Y."/>
            <person name="Huan T."/>
        </authorList>
    </citation>
    <scope>NUCLEOTIDE SEQUENCE [LARGE SCALE GENOMIC DNA]</scope>
    <source>
        <strain evidence="3 4">H242</strain>
    </source>
</reference>
<gene>
    <name evidence="3" type="ORF">HK414_09815</name>
</gene>
<keyword evidence="3" id="KW-0012">Acyltransferase</keyword>
<accession>A0ABX6P2Y4</accession>
<reference evidence="3 4" key="2">
    <citation type="submission" date="2020-05" db="EMBL/GenBank/DDBJ databases">
        <authorList>
            <person name="Khan S.A."/>
            <person name="Jeon C.O."/>
            <person name="Chun B.H."/>
        </authorList>
    </citation>
    <scope>NUCLEOTIDE SEQUENCE [LARGE SCALE GENOMIC DNA]</scope>
    <source>
        <strain evidence="3 4">H242</strain>
    </source>
</reference>
<dbReference type="EMBL" id="CP053418">
    <property type="protein sequence ID" value="QJW84082.1"/>
    <property type="molecule type" value="Genomic_DNA"/>
</dbReference>
<name>A0ABX6P2Y4_9BURK</name>
<keyword evidence="2" id="KW-0812">Transmembrane</keyword>
<dbReference type="GO" id="GO:0016746">
    <property type="term" value="F:acyltransferase activity"/>
    <property type="evidence" value="ECO:0007669"/>
    <property type="project" value="UniProtKB-KW"/>
</dbReference>
<feature type="region of interest" description="Disordered" evidence="1">
    <location>
        <begin position="262"/>
        <end position="283"/>
    </location>
</feature>
<sequence>MISGFLITSIIASDLARGQFSFADFYERRARRILPALVLVVLCCLPAAWWLLTPGDMTDFAKSLMGVALFASNVVFWLQSGYFDSAAEMKPLLHTESRHRGAVLHLLSDPARGDMEVAKELGGRRAAGGSVRQPVDCAVGCDPQACGRILSSPHAGPGALGRGAAGSLRCPAKKAAAQSAQRSTVGCRGRSPRVRSLLLRQDHAISGLACDGASARHRRAHRMREPGHGRGAGARLPLDGRHGAGQLQRVPVAPTFVRLRPARHARRARTGRCPGAGNPLVRSGVPHMAIRRTALSQEELHLPPLRRHPGRRFVRPVWRCRLRRPEERRLRRTHSEPPPVRRAVQQTRSVEPMRQ</sequence>
<keyword evidence="4" id="KW-1185">Reference proteome</keyword>